<proteinExistence type="predicted"/>
<dbReference type="EMBL" id="CP017962">
    <property type="protein sequence ID" value="APC47044.1"/>
    <property type="molecule type" value="Genomic_DNA"/>
</dbReference>
<dbReference type="Pfam" id="PF22725">
    <property type="entry name" value="GFO_IDH_MocA_C3"/>
    <property type="match status" value="1"/>
</dbReference>
<dbReference type="GeneID" id="71513158"/>
<evidence type="ECO:0000313" key="4">
    <source>
        <dbReference type="Proteomes" id="UP000182945"/>
    </source>
</evidence>
<evidence type="ECO:0000259" key="1">
    <source>
        <dbReference type="Pfam" id="PF01408"/>
    </source>
</evidence>
<evidence type="ECO:0000313" key="3">
    <source>
        <dbReference type="EMBL" id="APC47044.1"/>
    </source>
</evidence>
<evidence type="ECO:0000259" key="2">
    <source>
        <dbReference type="Pfam" id="PF22725"/>
    </source>
</evidence>
<dbReference type="SUPFAM" id="SSF55347">
    <property type="entry name" value="Glyceraldehyde-3-phosphate dehydrogenase-like, C-terminal domain"/>
    <property type="match status" value="1"/>
</dbReference>
<dbReference type="PANTHER" id="PTHR43054">
    <property type="match status" value="1"/>
</dbReference>
<gene>
    <name evidence="3" type="ORF">BME96_02025</name>
</gene>
<organism evidence="3 4">
    <name type="scientific">Virgibacillus halodenitrificans</name>
    <name type="common">Bacillus halodenitrificans</name>
    <dbReference type="NCBI Taxonomy" id="1482"/>
    <lineage>
        <taxon>Bacteria</taxon>
        <taxon>Bacillati</taxon>
        <taxon>Bacillota</taxon>
        <taxon>Bacilli</taxon>
        <taxon>Bacillales</taxon>
        <taxon>Bacillaceae</taxon>
        <taxon>Virgibacillus</taxon>
    </lineage>
</organism>
<dbReference type="PANTHER" id="PTHR43054:SF1">
    <property type="entry name" value="SCYLLO-INOSITOL 2-DEHYDROGENASE (NADP(+)) IOLU"/>
    <property type="match status" value="1"/>
</dbReference>
<dbReference type="Proteomes" id="UP000182945">
    <property type="component" value="Chromosome"/>
</dbReference>
<name>A0AAC9IX80_VIRHA</name>
<dbReference type="InterPro" id="IPR055170">
    <property type="entry name" value="GFO_IDH_MocA-like_dom"/>
</dbReference>
<dbReference type="InterPro" id="IPR036291">
    <property type="entry name" value="NAD(P)-bd_dom_sf"/>
</dbReference>
<dbReference type="AlphaFoldDB" id="A0AAC9IX80"/>
<sequence>MKFSIIGTSWITELFIKATQQTGLTTLHSVYSRKEKSAREFAQKHGAMHWFTDMADMLADNETNFVYIASPNSFHFEHTMKCLESGKHVFCEKPLVFTEKQWGKVKHKADELGLYVFEGYRHLFSPNYHTLKSELKKVGKVRSAMFQYIQYSSKYDRFKNGEEPNVFTKEFAGGALMDLGVYPLSMTIDLFGEPQEIHYFPVHLSNGIDGSGTLILEYGEFNVTILCSKIAQATIPSEIQGEDGTWTMDHISPIDKLTFYDRKTKNTNEFAEEQEDVDMIYELNAFINMINQKDKASYELWMERSRQVAKWTEIARKKQGILFPGE</sequence>
<dbReference type="GO" id="GO:0000166">
    <property type="term" value="F:nucleotide binding"/>
    <property type="evidence" value="ECO:0007669"/>
    <property type="project" value="InterPro"/>
</dbReference>
<dbReference type="Pfam" id="PF01408">
    <property type="entry name" value="GFO_IDH_MocA"/>
    <property type="match status" value="1"/>
</dbReference>
<dbReference type="InterPro" id="IPR000683">
    <property type="entry name" value="Gfo/Idh/MocA-like_OxRdtase_N"/>
</dbReference>
<dbReference type="Gene3D" id="3.40.50.720">
    <property type="entry name" value="NAD(P)-binding Rossmann-like Domain"/>
    <property type="match status" value="1"/>
</dbReference>
<feature type="domain" description="GFO/IDH/MocA-like oxidoreductase" evidence="2">
    <location>
        <begin position="137"/>
        <end position="246"/>
    </location>
</feature>
<dbReference type="KEGG" id="vhl:BME96_02025"/>
<reference evidence="3 4" key="1">
    <citation type="submission" date="2016-11" db="EMBL/GenBank/DDBJ databases">
        <title>Complete genome sequencing of Virgibacillus halodenitrificans PDB-F2.</title>
        <authorList>
            <person name="Sun Z."/>
            <person name="Zhou Y."/>
            <person name="Li H."/>
        </authorList>
    </citation>
    <scope>NUCLEOTIDE SEQUENCE [LARGE SCALE GENOMIC DNA]</scope>
    <source>
        <strain evidence="3 4">PDB-F2</strain>
    </source>
</reference>
<evidence type="ECO:0008006" key="5">
    <source>
        <dbReference type="Google" id="ProtNLM"/>
    </source>
</evidence>
<dbReference type="SUPFAM" id="SSF51735">
    <property type="entry name" value="NAD(P)-binding Rossmann-fold domains"/>
    <property type="match status" value="1"/>
</dbReference>
<feature type="domain" description="Gfo/Idh/MocA-like oxidoreductase N-terminal" evidence="1">
    <location>
        <begin position="2"/>
        <end position="120"/>
    </location>
</feature>
<dbReference type="RefSeq" id="WP_060681839.1">
    <property type="nucleotide sequence ID" value="NZ_CP017962.1"/>
</dbReference>
<protein>
    <recommendedName>
        <fullName evidence="5">Gfo/Idh/MocA family oxidoreductase</fullName>
    </recommendedName>
</protein>
<accession>A0AAC9IX80</accession>
<dbReference type="Gene3D" id="3.30.360.10">
    <property type="entry name" value="Dihydrodipicolinate Reductase, domain 2"/>
    <property type="match status" value="1"/>
</dbReference>